<gene>
    <name evidence="2" type="ORF">APAL1065_LOCUS9238</name>
</gene>
<evidence type="ECO:0000256" key="1">
    <source>
        <dbReference type="SAM" id="Phobius"/>
    </source>
</evidence>
<protein>
    <submittedName>
        <fullName evidence="2">Uncharacterized protein</fullName>
    </submittedName>
</protein>
<name>A0A7S2Y8H1_9STRA</name>
<sequence>MTSVKESSCVRKGHEKSSNGTLALEQIVRVAPSPWGGGTIVVFCSNAEDPLRVGSVDGDAVVVERNTAVVKVARDGRHGSYYLVSPFVGIEVSMVAIATATYVILEQYGPNFNVMTCRASVNCHV</sequence>
<feature type="transmembrane region" description="Helical" evidence="1">
    <location>
        <begin position="81"/>
        <end position="105"/>
    </location>
</feature>
<accession>A0A7S2Y8H1</accession>
<keyword evidence="1" id="KW-0472">Membrane</keyword>
<evidence type="ECO:0000313" key="2">
    <source>
        <dbReference type="EMBL" id="CAD9959550.1"/>
    </source>
</evidence>
<reference evidence="2" key="1">
    <citation type="submission" date="2021-01" db="EMBL/GenBank/DDBJ databases">
        <authorList>
            <person name="Corre E."/>
            <person name="Pelletier E."/>
            <person name="Niang G."/>
            <person name="Scheremetjew M."/>
            <person name="Finn R."/>
            <person name="Kale V."/>
            <person name="Holt S."/>
            <person name="Cochrane G."/>
            <person name="Meng A."/>
            <person name="Brown T."/>
            <person name="Cohen L."/>
        </authorList>
    </citation>
    <scope>NUCLEOTIDE SEQUENCE</scope>
    <source>
        <strain evidence="2">CCMP125</strain>
    </source>
</reference>
<keyword evidence="1" id="KW-0812">Transmembrane</keyword>
<proteinExistence type="predicted"/>
<organism evidence="2">
    <name type="scientific">Entomoneis paludosa</name>
    <dbReference type="NCBI Taxonomy" id="265537"/>
    <lineage>
        <taxon>Eukaryota</taxon>
        <taxon>Sar</taxon>
        <taxon>Stramenopiles</taxon>
        <taxon>Ochrophyta</taxon>
        <taxon>Bacillariophyta</taxon>
        <taxon>Bacillariophyceae</taxon>
        <taxon>Bacillariophycidae</taxon>
        <taxon>Entomoneidaceae</taxon>
        <taxon>Entomoneis</taxon>
    </lineage>
</organism>
<keyword evidence="1" id="KW-1133">Transmembrane helix</keyword>
<dbReference type="EMBL" id="HBHT01013769">
    <property type="protein sequence ID" value="CAD9959550.1"/>
    <property type="molecule type" value="Transcribed_RNA"/>
</dbReference>
<dbReference type="AlphaFoldDB" id="A0A7S2Y8H1"/>